<evidence type="ECO:0000259" key="11">
    <source>
        <dbReference type="PROSITE" id="PS50119"/>
    </source>
</evidence>
<dbReference type="Pfam" id="PF00643">
    <property type="entry name" value="zf-B_box"/>
    <property type="match status" value="1"/>
</dbReference>
<feature type="domain" description="B box-type" evidence="11">
    <location>
        <begin position="18"/>
        <end position="65"/>
    </location>
</feature>
<evidence type="ECO:0000256" key="10">
    <source>
        <dbReference type="SAM" id="MobiDB-lite"/>
    </source>
</evidence>
<evidence type="ECO:0000256" key="9">
    <source>
        <dbReference type="PROSITE-ProRule" id="PRU00357"/>
    </source>
</evidence>
<evidence type="ECO:0000256" key="5">
    <source>
        <dbReference type="ARBA" id="ARBA00022771"/>
    </source>
</evidence>
<dbReference type="InterPro" id="IPR010402">
    <property type="entry name" value="CCT_domain"/>
</dbReference>
<protein>
    <submittedName>
        <fullName evidence="13">Uncharacterized protein</fullName>
    </submittedName>
</protein>
<feature type="domain" description="B box-type" evidence="11">
    <location>
        <begin position="61"/>
        <end position="108"/>
    </location>
</feature>
<accession>A0A7N0TUJ5</accession>
<evidence type="ECO:0000256" key="6">
    <source>
        <dbReference type="ARBA" id="ARBA00022833"/>
    </source>
</evidence>
<evidence type="ECO:0000256" key="1">
    <source>
        <dbReference type="ARBA" id="ARBA00004123"/>
    </source>
</evidence>
<dbReference type="CDD" id="cd19821">
    <property type="entry name" value="Bbox1_BBX-like"/>
    <property type="match status" value="1"/>
</dbReference>
<dbReference type="EnsemblPlants" id="Kaladp0045s0272.1.v1.1">
    <property type="protein sequence ID" value="Kaladp0045s0272.1.v1.1"/>
    <property type="gene ID" value="Kaladp0045s0272.v1.1"/>
</dbReference>
<reference evidence="13" key="1">
    <citation type="submission" date="2021-01" db="UniProtKB">
        <authorList>
            <consortium name="EnsemblPlants"/>
        </authorList>
    </citation>
    <scope>IDENTIFICATION</scope>
</reference>
<evidence type="ECO:0000256" key="2">
    <source>
        <dbReference type="ARBA" id="ARBA00010024"/>
    </source>
</evidence>
<organism evidence="13 14">
    <name type="scientific">Kalanchoe fedtschenkoi</name>
    <name type="common">Lavender scallops</name>
    <name type="synonym">South American air plant</name>
    <dbReference type="NCBI Taxonomy" id="63787"/>
    <lineage>
        <taxon>Eukaryota</taxon>
        <taxon>Viridiplantae</taxon>
        <taxon>Streptophyta</taxon>
        <taxon>Embryophyta</taxon>
        <taxon>Tracheophyta</taxon>
        <taxon>Spermatophyta</taxon>
        <taxon>Magnoliopsida</taxon>
        <taxon>eudicotyledons</taxon>
        <taxon>Gunneridae</taxon>
        <taxon>Pentapetalae</taxon>
        <taxon>Saxifragales</taxon>
        <taxon>Crassulaceae</taxon>
        <taxon>Kalanchoe</taxon>
    </lineage>
</organism>
<dbReference type="GO" id="GO:0005634">
    <property type="term" value="C:nucleus"/>
    <property type="evidence" value="ECO:0007669"/>
    <property type="project" value="UniProtKB-SubCell"/>
</dbReference>
<dbReference type="InterPro" id="IPR000315">
    <property type="entry name" value="Znf_B-box"/>
</dbReference>
<dbReference type="PANTHER" id="PTHR31717">
    <property type="entry name" value="ZINC FINGER PROTEIN CONSTANS-LIKE 10"/>
    <property type="match status" value="1"/>
</dbReference>
<dbReference type="Proteomes" id="UP000594263">
    <property type="component" value="Unplaced"/>
</dbReference>
<name>A0A7N0TUJ5_KALFE</name>
<keyword evidence="3" id="KW-0479">Metal-binding</keyword>
<dbReference type="SMART" id="SM00336">
    <property type="entry name" value="BBOX"/>
    <property type="match status" value="2"/>
</dbReference>
<feature type="domain" description="CCT" evidence="12">
    <location>
        <begin position="343"/>
        <end position="385"/>
    </location>
</feature>
<dbReference type="GO" id="GO:0006355">
    <property type="term" value="P:regulation of DNA-templated transcription"/>
    <property type="evidence" value="ECO:0007669"/>
    <property type="project" value="UniProtKB-ARBA"/>
</dbReference>
<keyword evidence="6" id="KW-0862">Zinc</keyword>
<evidence type="ECO:0000256" key="4">
    <source>
        <dbReference type="ARBA" id="ARBA00022737"/>
    </source>
</evidence>
<dbReference type="Pfam" id="PF06203">
    <property type="entry name" value="CCT"/>
    <property type="match status" value="1"/>
</dbReference>
<proteinExistence type="inferred from homology"/>
<dbReference type="GO" id="GO:0008270">
    <property type="term" value="F:zinc ion binding"/>
    <property type="evidence" value="ECO:0007669"/>
    <property type="project" value="UniProtKB-KW"/>
</dbReference>
<dbReference type="PANTHER" id="PTHR31717:SF58">
    <property type="entry name" value="ZINC FINGER PROTEIN CONSTANS-LIKE 13"/>
    <property type="match status" value="1"/>
</dbReference>
<evidence type="ECO:0000313" key="13">
    <source>
        <dbReference type="EnsemblPlants" id="Kaladp0045s0272.1.v1.1"/>
    </source>
</evidence>
<evidence type="ECO:0000259" key="12">
    <source>
        <dbReference type="PROSITE" id="PS51017"/>
    </source>
</evidence>
<evidence type="ECO:0000256" key="8">
    <source>
        <dbReference type="PROSITE-ProRule" id="PRU00024"/>
    </source>
</evidence>
<dbReference type="InterPro" id="IPR049808">
    <property type="entry name" value="CONSTANS-like_Bbox1"/>
</dbReference>
<keyword evidence="14" id="KW-1185">Reference proteome</keyword>
<dbReference type="Gramene" id="Kaladp0045s0272.1.v1.1">
    <property type="protein sequence ID" value="Kaladp0045s0272.1.v1.1"/>
    <property type="gene ID" value="Kaladp0045s0272.v1.1"/>
</dbReference>
<evidence type="ECO:0000313" key="14">
    <source>
        <dbReference type="Proteomes" id="UP000594263"/>
    </source>
</evidence>
<comment type="similarity">
    <text evidence="2">Belongs to the CONSTANS family.</text>
</comment>
<evidence type="ECO:0000256" key="3">
    <source>
        <dbReference type="ARBA" id="ARBA00022723"/>
    </source>
</evidence>
<keyword evidence="7 9" id="KW-0539">Nucleus</keyword>
<comment type="subcellular location">
    <subcellularLocation>
        <location evidence="1 9">Nucleus</location>
    </subcellularLocation>
</comment>
<feature type="region of interest" description="Disordered" evidence="10">
    <location>
        <begin position="369"/>
        <end position="388"/>
    </location>
</feature>
<dbReference type="AlphaFoldDB" id="A0A7N0TUJ5"/>
<dbReference type="PROSITE" id="PS51017">
    <property type="entry name" value="CCT"/>
    <property type="match status" value="1"/>
</dbReference>
<dbReference type="PROSITE" id="PS50119">
    <property type="entry name" value="ZF_BBOX"/>
    <property type="match status" value="2"/>
</dbReference>
<sequence>MGDLVAQTGVGDDGDQMLKRRVCDFCSESTAVLYCRADSAKLCLACDREVHSTNPLFTKHTRTQLCDACDESPVTILCSTDDLVLCQNCDWDTHSHKSEMSVHDRKFLEGFSGCPKVCELMLVLGLEGLGKKALLGSGEESEREGFDQSGGYGFSDFLVWDTPTVFNLDDLIGGVDSSCGFGDAEAQALPSPKVTKATSGKHKEEIIRQLREMAKSEPGFSYDCEDVDPLDGINGAERVLQPRDVHVEHDEKPSIRDAYEVNENGLRWLSESNKHSVQVFIPKLSKTATEDGLGLVPEKPSDAGVCPSQGTDGHAEVFSVPIKTDILPYVPKVYTHEFNSQERDTALSRYKEKKRNRRYDKHIRYESRKVRAESRTRIKGRFAKSTDQ</sequence>
<keyword evidence="4" id="KW-0677">Repeat</keyword>
<dbReference type="OMA" id="TPCHGFQ"/>
<keyword evidence="5 8" id="KW-0863">Zinc-finger</keyword>
<evidence type="ECO:0000256" key="7">
    <source>
        <dbReference type="ARBA" id="ARBA00023242"/>
    </source>
</evidence>